<name>A0AA46A5C5_9RHOB</name>
<dbReference type="Gene3D" id="2.150.10.10">
    <property type="entry name" value="Serralysin-like metalloprotease, C-terminal"/>
    <property type="match status" value="7"/>
</dbReference>
<dbReference type="GO" id="GO:0016020">
    <property type="term" value="C:membrane"/>
    <property type="evidence" value="ECO:0007669"/>
    <property type="project" value="UniProtKB-SubCell"/>
</dbReference>
<evidence type="ECO:0000256" key="4">
    <source>
        <dbReference type="ARBA" id="ARBA00022525"/>
    </source>
</evidence>
<keyword evidence="5" id="KW-0800">Toxin</keyword>
<proteinExistence type="predicted"/>
<accession>A0AA46A5C5</accession>
<dbReference type="GO" id="GO:0005509">
    <property type="term" value="F:calcium ion binding"/>
    <property type="evidence" value="ECO:0007669"/>
    <property type="project" value="InterPro"/>
</dbReference>
<comment type="subcellular location">
    <subcellularLocation>
        <location evidence="2">Membrane</location>
    </subcellularLocation>
    <subcellularLocation>
        <location evidence="3">Secreted</location>
    </subcellularLocation>
</comment>
<evidence type="ECO:0000259" key="9">
    <source>
        <dbReference type="Pfam" id="PF08548"/>
    </source>
</evidence>
<dbReference type="PANTHER" id="PTHR38340">
    <property type="entry name" value="S-LAYER PROTEIN"/>
    <property type="match status" value="1"/>
</dbReference>
<dbReference type="Proteomes" id="UP001215549">
    <property type="component" value="Chromosome"/>
</dbReference>
<dbReference type="InterPro" id="IPR013858">
    <property type="entry name" value="Peptidase_M10B_C"/>
</dbReference>
<dbReference type="InterPro" id="IPR003995">
    <property type="entry name" value="RTX_toxin_determinant-A"/>
</dbReference>
<dbReference type="RefSeq" id="WP_076524968.1">
    <property type="nucleotide sequence ID" value="NZ_CP067140.1"/>
</dbReference>
<dbReference type="PRINTS" id="PR01488">
    <property type="entry name" value="RTXTOXINA"/>
</dbReference>
<keyword evidence="6" id="KW-0677">Repeat</keyword>
<dbReference type="PANTHER" id="PTHR38340:SF1">
    <property type="entry name" value="S-LAYER PROTEIN"/>
    <property type="match status" value="1"/>
</dbReference>
<comment type="cofactor">
    <cofactor evidence="1">
        <name>Ca(2+)</name>
        <dbReference type="ChEBI" id="CHEBI:29108"/>
    </cofactor>
</comment>
<dbReference type="Pfam" id="PF00353">
    <property type="entry name" value="HemolysinCabind"/>
    <property type="match status" value="7"/>
</dbReference>
<evidence type="ECO:0000313" key="12">
    <source>
        <dbReference type="Proteomes" id="UP000186216"/>
    </source>
</evidence>
<evidence type="ECO:0000313" key="11">
    <source>
        <dbReference type="EMBL" id="WCR02597.1"/>
    </source>
</evidence>
<dbReference type="Proteomes" id="UP000186216">
    <property type="component" value="Unassembled WGS sequence"/>
</dbReference>
<protein>
    <submittedName>
        <fullName evidence="10">Ca2+-binding protein, RTX toxin-related</fullName>
    </submittedName>
    <submittedName>
        <fullName evidence="11">M10 family metallopeptidase C-terminal domain-containing protein</fullName>
    </submittedName>
</protein>
<dbReference type="InterPro" id="IPR015943">
    <property type="entry name" value="WD40/YVTN_repeat-like_dom_sf"/>
</dbReference>
<dbReference type="InterPro" id="IPR050557">
    <property type="entry name" value="RTX_toxin/Mannuronan_C5-epim"/>
</dbReference>
<evidence type="ECO:0000313" key="10">
    <source>
        <dbReference type="EMBL" id="SIS77945.1"/>
    </source>
</evidence>
<dbReference type="InterPro" id="IPR018511">
    <property type="entry name" value="Hemolysin-typ_Ca-bd_CS"/>
</dbReference>
<dbReference type="InterPro" id="IPR011049">
    <property type="entry name" value="Serralysin-like_metalloprot_C"/>
</dbReference>
<evidence type="ECO:0000256" key="3">
    <source>
        <dbReference type="ARBA" id="ARBA00004613"/>
    </source>
</evidence>
<dbReference type="Pfam" id="PF08548">
    <property type="entry name" value="Peptidase_M10_C"/>
    <property type="match status" value="1"/>
</dbReference>
<evidence type="ECO:0000256" key="7">
    <source>
        <dbReference type="ARBA" id="ARBA00023026"/>
    </source>
</evidence>
<evidence type="ECO:0000256" key="1">
    <source>
        <dbReference type="ARBA" id="ARBA00001913"/>
    </source>
</evidence>
<dbReference type="GO" id="GO:0090729">
    <property type="term" value="F:toxin activity"/>
    <property type="evidence" value="ECO:0007669"/>
    <property type="project" value="UniProtKB-KW"/>
</dbReference>
<organism evidence="10 12">
    <name type="scientific">Paracoccus saliphilus</name>
    <dbReference type="NCBI Taxonomy" id="405559"/>
    <lineage>
        <taxon>Bacteria</taxon>
        <taxon>Pseudomonadati</taxon>
        <taxon>Pseudomonadota</taxon>
        <taxon>Alphaproteobacteria</taxon>
        <taxon>Rhodobacterales</taxon>
        <taxon>Paracoccaceae</taxon>
        <taxon>Paracoccus</taxon>
    </lineage>
</organism>
<dbReference type="PROSITE" id="PS00330">
    <property type="entry name" value="HEMOLYSIN_CALCIUM"/>
    <property type="match status" value="5"/>
</dbReference>
<dbReference type="GO" id="GO:0005615">
    <property type="term" value="C:extracellular space"/>
    <property type="evidence" value="ECO:0007669"/>
    <property type="project" value="InterPro"/>
</dbReference>
<keyword evidence="13" id="KW-1185">Reference proteome</keyword>
<feature type="domain" description="Peptidase M10 serralysin C-terminal" evidence="9">
    <location>
        <begin position="798"/>
        <end position="909"/>
    </location>
</feature>
<evidence type="ECO:0000256" key="2">
    <source>
        <dbReference type="ARBA" id="ARBA00004370"/>
    </source>
</evidence>
<dbReference type="InterPro" id="IPR001343">
    <property type="entry name" value="Hemolysn_Ca-bd"/>
</dbReference>
<evidence type="ECO:0000256" key="6">
    <source>
        <dbReference type="ARBA" id="ARBA00022737"/>
    </source>
</evidence>
<dbReference type="AlphaFoldDB" id="A0AA46A5C5"/>
<reference evidence="11 13" key="2">
    <citation type="submission" date="2021-01" db="EMBL/GenBank/DDBJ databases">
        <title>Biogeographic distribution of Paracoccus.</title>
        <authorList>
            <person name="Hollensteiner J."/>
            <person name="Leineberger J."/>
            <person name="Brinkhoff T."/>
            <person name="Daniel R."/>
        </authorList>
    </citation>
    <scope>NUCLEOTIDE SEQUENCE [LARGE SCALE GENOMIC DNA]</scope>
    <source>
        <strain evidence="11 13">DSM 18447</strain>
    </source>
</reference>
<dbReference type="EMBL" id="CP067140">
    <property type="protein sequence ID" value="WCR02597.1"/>
    <property type="molecule type" value="Genomic_DNA"/>
</dbReference>
<gene>
    <name evidence="11" type="ORF">JHX88_17300</name>
    <name evidence="10" type="ORF">SAMN05421772_104234</name>
</gene>
<sequence length="910" mass="96371">MLTYHHVGTFGVTRKKWLSDISDLEILTIGGRTLLLATTEFRGAGVSSYTISAPDKPPRLIDAQPFLPKFTYQREPDISLLNVRGETFIHHSHLGGAEHLGIRLAPTGVLDGFEPIFARSGIAEPISALGQYTSPNGSFLYLAHQDDLKITVHKIGTKGQLTKSDSVSLRSSNAPPGSSLDKIIETHAGGNRFLVAISKSGDFISTHRVTNSGDIAHTGLHVSAMGAGYTVPTDIEAVQVGGRSYVIVASAGSSTLTVFRLFADGRLKPTDHVLDEGYTSFQAITALETVRIDGRAFIFTGGVDDGISIFTLQPDGRLLHLETLADRDDMTLADVSDIEARVIENRIALFVSSASETGITQLVFDPGKIGMTGSTSADRATGTADNDLLIARPGTSMIWGGEGDDILIATTSSVKMFGGPGADIFVPANTSGRNLIKGFEVGLDHLDLSQLGMIRSFHQIKFKPRAGGIKLEFQDVTIDIITNDGTTLTEADFSNDLFPIAHYTAPKFDVSEIDVALPPTTVGRHIFGTSKNDRLSGANGSDMLVARHGNDVVSGGAGNDSLHGDDGHDRLAGGSGNDLLHGGSGVDTIKAGRGNDKGIGGWGNDTVYGGAGYDSLTGSDGRDHLHGDRGNDELFGNRHKDRLAGGLGNDTLYGGGDDDLLIGAEGDDHIWGGAGNDKLHGNHHKDKLVGGQGNDTLHGGSGDDTLIGTEGVNRLWGMKGHDRIIGGTGRDLVEAGTGNDVVAGKQGADRITGHDGNDILHGNAGDDRIRGGKGNDKLWGNHHKDLLIGERGDDIINGGDGNDTLVGGLGADRLNGGVGRDVFRFNSFSASKVGAPDTISDFRPGWDDIDLSGLDLAYIGNKAFTSDRQLRWELRDKQTYVSVDLDGNGQADMAFTLTGRMRLTEDDFIF</sequence>
<keyword evidence="8" id="KW-0472">Membrane</keyword>
<keyword evidence="7" id="KW-0843">Virulence</keyword>
<dbReference type="EMBL" id="FTOU01000004">
    <property type="protein sequence ID" value="SIS77945.1"/>
    <property type="molecule type" value="Genomic_DNA"/>
</dbReference>
<dbReference type="Gene3D" id="2.130.10.10">
    <property type="entry name" value="YVTN repeat-like/Quinoprotein amine dehydrogenase"/>
    <property type="match status" value="1"/>
</dbReference>
<dbReference type="SUPFAM" id="SSF51120">
    <property type="entry name" value="beta-Roll"/>
    <property type="match status" value="3"/>
</dbReference>
<evidence type="ECO:0000256" key="8">
    <source>
        <dbReference type="ARBA" id="ARBA00023136"/>
    </source>
</evidence>
<reference evidence="10 12" key="1">
    <citation type="submission" date="2017-01" db="EMBL/GenBank/DDBJ databases">
        <authorList>
            <person name="Varghese N."/>
            <person name="Submissions S."/>
        </authorList>
    </citation>
    <scope>NUCLEOTIDE SEQUENCE [LARGE SCALE GENOMIC DNA]</scope>
    <source>
        <strain evidence="10 12">DSM 18447</strain>
    </source>
</reference>
<evidence type="ECO:0000256" key="5">
    <source>
        <dbReference type="ARBA" id="ARBA00022656"/>
    </source>
</evidence>
<keyword evidence="4" id="KW-0964">Secreted</keyword>
<dbReference type="PRINTS" id="PR00313">
    <property type="entry name" value="CABNDNGRPT"/>
</dbReference>
<evidence type="ECO:0000313" key="13">
    <source>
        <dbReference type="Proteomes" id="UP001215549"/>
    </source>
</evidence>